<keyword evidence="7" id="KW-1185">Reference proteome</keyword>
<dbReference type="Pfam" id="PF25954">
    <property type="entry name" value="Beta-barrel_RND_2"/>
    <property type="match status" value="1"/>
</dbReference>
<dbReference type="PANTHER" id="PTHR30469">
    <property type="entry name" value="MULTIDRUG RESISTANCE PROTEIN MDTA"/>
    <property type="match status" value="1"/>
</dbReference>
<dbReference type="Pfam" id="PF25975">
    <property type="entry name" value="CzcB_C"/>
    <property type="match status" value="1"/>
</dbReference>
<evidence type="ECO:0000259" key="4">
    <source>
        <dbReference type="Pfam" id="PF25973"/>
    </source>
</evidence>
<dbReference type="Proteomes" id="UP000007013">
    <property type="component" value="Chromosome"/>
</dbReference>
<dbReference type="AlphaFoldDB" id="B1ZSP0"/>
<comment type="similarity">
    <text evidence="1">Belongs to the membrane fusion protein (MFP) (TC 8.A.1) family.</text>
</comment>
<evidence type="ECO:0000256" key="2">
    <source>
        <dbReference type="SAM" id="Coils"/>
    </source>
</evidence>
<dbReference type="eggNOG" id="COG0845">
    <property type="taxonomic scope" value="Bacteria"/>
</dbReference>
<feature type="domain" description="CusB-like beta-barrel" evidence="3">
    <location>
        <begin position="198"/>
        <end position="268"/>
    </location>
</feature>
<dbReference type="HOGENOM" id="CLU_018816_1_4_0"/>
<evidence type="ECO:0000313" key="7">
    <source>
        <dbReference type="Proteomes" id="UP000007013"/>
    </source>
</evidence>
<protein>
    <submittedName>
        <fullName evidence="6">Efflux transporter, RND family, MFP subunit</fullName>
    </submittedName>
</protein>
<dbReference type="OrthoDB" id="176710at2"/>
<sequence>MNSARLPRFILPAALVLALVGCGKHEPAAATAPDLPAAKVQLATARIQTAPALVEITGTVRPVQRATLAAKVMGAIEELPVSLGQKVQAGDVLAQIGAGEISARLLQAKSQLNVARRDLDRERDLLGKGASTADMVKGLEDRLAMTEAMVREAEVMLGYATLRAPFDGVIARKLVNVGDLAAPGVPLLEVEGTGSFQVEAAVPDSLVAPLLVGQQLEVAVPSIGASFQGLVTEISSAADAAAHSVLVKLAVPQEATVRSGQFARVQVPGAPVKSLLVPATAVSTFGQLERVFVRGTDGRAGLRLVKSGATHGDRVEILSGLDDGEEVVVAAPAGLREGQPLEVVQ</sequence>
<keyword evidence="2" id="KW-0175">Coiled coil</keyword>
<dbReference type="Pfam" id="PF25973">
    <property type="entry name" value="BSH_CzcB"/>
    <property type="match status" value="1"/>
</dbReference>
<dbReference type="InterPro" id="IPR058647">
    <property type="entry name" value="BSH_CzcB-like"/>
</dbReference>
<dbReference type="GO" id="GO:1990281">
    <property type="term" value="C:efflux pump complex"/>
    <property type="evidence" value="ECO:0007669"/>
    <property type="project" value="TreeGrafter"/>
</dbReference>
<dbReference type="InterPro" id="IPR058792">
    <property type="entry name" value="Beta-barrel_RND_2"/>
</dbReference>
<feature type="domain" description="CzcB-like C-terminal circularly permuted SH3-like" evidence="5">
    <location>
        <begin position="276"/>
        <end position="329"/>
    </location>
</feature>
<dbReference type="Gene3D" id="2.40.50.100">
    <property type="match status" value="2"/>
</dbReference>
<evidence type="ECO:0000259" key="5">
    <source>
        <dbReference type="Pfam" id="PF25975"/>
    </source>
</evidence>
<organism evidence="6 7">
    <name type="scientific">Opitutus terrae (strain DSM 11246 / JCM 15787 / PB90-1)</name>
    <dbReference type="NCBI Taxonomy" id="452637"/>
    <lineage>
        <taxon>Bacteria</taxon>
        <taxon>Pseudomonadati</taxon>
        <taxon>Verrucomicrobiota</taxon>
        <taxon>Opitutia</taxon>
        <taxon>Opitutales</taxon>
        <taxon>Opitutaceae</taxon>
        <taxon>Opitutus</taxon>
    </lineage>
</organism>
<dbReference type="GO" id="GO:0015562">
    <property type="term" value="F:efflux transmembrane transporter activity"/>
    <property type="evidence" value="ECO:0007669"/>
    <property type="project" value="TreeGrafter"/>
</dbReference>
<dbReference type="EMBL" id="CP001032">
    <property type="protein sequence ID" value="ACB74739.1"/>
    <property type="molecule type" value="Genomic_DNA"/>
</dbReference>
<accession>B1ZSP0</accession>
<dbReference type="InterPro" id="IPR058649">
    <property type="entry name" value="CzcB_C"/>
</dbReference>
<dbReference type="STRING" id="452637.Oter_1455"/>
<proteinExistence type="inferred from homology"/>
<dbReference type="NCBIfam" id="TIGR01730">
    <property type="entry name" value="RND_mfp"/>
    <property type="match status" value="1"/>
</dbReference>
<dbReference type="InterPro" id="IPR006143">
    <property type="entry name" value="RND_pump_MFP"/>
</dbReference>
<dbReference type="SUPFAM" id="SSF111369">
    <property type="entry name" value="HlyD-like secretion proteins"/>
    <property type="match status" value="1"/>
</dbReference>
<reference evidence="6 7" key="1">
    <citation type="journal article" date="2011" name="J. Bacteriol.">
        <title>Genome sequence of the verrucomicrobium Opitutus terrae PB90-1, an abundant inhabitant of rice paddy soil ecosystems.</title>
        <authorList>
            <person name="van Passel M.W."/>
            <person name="Kant R."/>
            <person name="Palva A."/>
            <person name="Copeland A."/>
            <person name="Lucas S."/>
            <person name="Lapidus A."/>
            <person name="Glavina del Rio T."/>
            <person name="Pitluck S."/>
            <person name="Goltsman E."/>
            <person name="Clum A."/>
            <person name="Sun H."/>
            <person name="Schmutz J."/>
            <person name="Larimer F.W."/>
            <person name="Land M.L."/>
            <person name="Hauser L."/>
            <person name="Kyrpides N."/>
            <person name="Mikhailova N."/>
            <person name="Richardson P.P."/>
            <person name="Janssen P.H."/>
            <person name="de Vos W.M."/>
            <person name="Smidt H."/>
        </authorList>
    </citation>
    <scope>NUCLEOTIDE SEQUENCE [LARGE SCALE GENOMIC DNA]</scope>
    <source>
        <strain evidence="7">DSM 11246 / JCM 15787 / PB90-1</strain>
    </source>
</reference>
<dbReference type="Gene3D" id="2.40.30.170">
    <property type="match status" value="1"/>
</dbReference>
<name>B1ZSP0_OPITP</name>
<evidence type="ECO:0000256" key="1">
    <source>
        <dbReference type="ARBA" id="ARBA00009477"/>
    </source>
</evidence>
<dbReference type="RefSeq" id="WP_012374277.1">
    <property type="nucleotide sequence ID" value="NC_010571.1"/>
</dbReference>
<feature type="domain" description="CzcB-like barrel-sandwich hybrid" evidence="4">
    <location>
        <begin position="66"/>
        <end position="180"/>
    </location>
</feature>
<dbReference type="Gene3D" id="2.40.420.20">
    <property type="match status" value="1"/>
</dbReference>
<evidence type="ECO:0000313" key="6">
    <source>
        <dbReference type="EMBL" id="ACB74739.1"/>
    </source>
</evidence>
<feature type="coiled-coil region" evidence="2">
    <location>
        <begin position="105"/>
        <end position="156"/>
    </location>
</feature>
<dbReference type="PANTHER" id="PTHR30469:SF15">
    <property type="entry name" value="HLYD FAMILY OF SECRETION PROTEINS"/>
    <property type="match status" value="1"/>
</dbReference>
<dbReference type="KEGG" id="ote:Oter_1455"/>
<dbReference type="PROSITE" id="PS51257">
    <property type="entry name" value="PROKAR_LIPOPROTEIN"/>
    <property type="match status" value="1"/>
</dbReference>
<evidence type="ECO:0000259" key="3">
    <source>
        <dbReference type="Pfam" id="PF25954"/>
    </source>
</evidence>
<gene>
    <name evidence="6" type="ordered locus">Oter_1455</name>
</gene>